<keyword evidence="3" id="KW-1185">Reference proteome</keyword>
<protein>
    <recommendedName>
        <fullName evidence="4">K-box domain-containing protein</fullName>
    </recommendedName>
</protein>
<sequence>MSRENENRETYHTTEITKIKKDIDRMQKVSDELLAEVNHLISLRNGCGLDGLSQTEIDKLTSDTRKKIKGLSRQLRPRDHPVNKPNLVPRASDVAPEGGRNMKPSDDVDDEMKKNHHQGESSKSGDVDDDDDTLSLSGWIINNN</sequence>
<dbReference type="Proteomes" id="UP001642260">
    <property type="component" value="Unassembled WGS sequence"/>
</dbReference>
<evidence type="ECO:0000256" key="1">
    <source>
        <dbReference type="SAM" id="MobiDB-lite"/>
    </source>
</evidence>
<gene>
    <name evidence="2" type="ORF">ERUC_LOCUS34618</name>
</gene>
<dbReference type="EMBL" id="CAKOAT010542932">
    <property type="protein sequence ID" value="CAH8382135.1"/>
    <property type="molecule type" value="Genomic_DNA"/>
</dbReference>
<feature type="region of interest" description="Disordered" evidence="1">
    <location>
        <begin position="68"/>
        <end position="144"/>
    </location>
</feature>
<reference evidence="2 3" key="1">
    <citation type="submission" date="2022-03" db="EMBL/GenBank/DDBJ databases">
        <authorList>
            <person name="Macdonald S."/>
            <person name="Ahmed S."/>
            <person name="Newling K."/>
        </authorList>
    </citation>
    <scope>NUCLEOTIDE SEQUENCE [LARGE SCALE GENOMIC DNA]</scope>
</reference>
<evidence type="ECO:0008006" key="4">
    <source>
        <dbReference type="Google" id="ProtNLM"/>
    </source>
</evidence>
<comment type="caution">
    <text evidence="2">The sequence shown here is derived from an EMBL/GenBank/DDBJ whole genome shotgun (WGS) entry which is preliminary data.</text>
</comment>
<name>A0ABC8LF30_ERUVS</name>
<evidence type="ECO:0000313" key="2">
    <source>
        <dbReference type="EMBL" id="CAH8382135.1"/>
    </source>
</evidence>
<accession>A0ABC8LF30</accession>
<organism evidence="2 3">
    <name type="scientific">Eruca vesicaria subsp. sativa</name>
    <name type="common">Garden rocket</name>
    <name type="synonym">Eruca sativa</name>
    <dbReference type="NCBI Taxonomy" id="29727"/>
    <lineage>
        <taxon>Eukaryota</taxon>
        <taxon>Viridiplantae</taxon>
        <taxon>Streptophyta</taxon>
        <taxon>Embryophyta</taxon>
        <taxon>Tracheophyta</taxon>
        <taxon>Spermatophyta</taxon>
        <taxon>Magnoliopsida</taxon>
        <taxon>eudicotyledons</taxon>
        <taxon>Gunneridae</taxon>
        <taxon>Pentapetalae</taxon>
        <taxon>rosids</taxon>
        <taxon>malvids</taxon>
        <taxon>Brassicales</taxon>
        <taxon>Brassicaceae</taxon>
        <taxon>Brassiceae</taxon>
        <taxon>Eruca</taxon>
    </lineage>
</organism>
<dbReference type="AlphaFoldDB" id="A0ABC8LF30"/>
<evidence type="ECO:0000313" key="3">
    <source>
        <dbReference type="Proteomes" id="UP001642260"/>
    </source>
</evidence>
<feature type="compositionally biased region" description="Basic and acidic residues" evidence="1">
    <location>
        <begin position="103"/>
        <end position="126"/>
    </location>
</feature>
<proteinExistence type="predicted"/>
<feature type="compositionally biased region" description="Polar residues" evidence="1">
    <location>
        <begin position="134"/>
        <end position="144"/>
    </location>
</feature>